<dbReference type="SUPFAM" id="SSF88713">
    <property type="entry name" value="Glycoside hydrolase/deacetylase"/>
    <property type="match status" value="1"/>
</dbReference>
<dbReference type="EMBL" id="JBHSAW010000010">
    <property type="protein sequence ID" value="MFC4096632.1"/>
    <property type="molecule type" value="Genomic_DNA"/>
</dbReference>
<dbReference type="NCBIfam" id="NF003814">
    <property type="entry name" value="PRK05406.1-3"/>
    <property type="match status" value="1"/>
</dbReference>
<dbReference type="EC" id="3.5.2.9" evidence="1"/>
<dbReference type="GO" id="GO:0017168">
    <property type="term" value="F:5-oxoprolinase (ATP-hydrolyzing) activity"/>
    <property type="evidence" value="ECO:0007669"/>
    <property type="project" value="UniProtKB-EC"/>
</dbReference>
<name>A0ABV8JP47_9FLAO</name>
<dbReference type="Pfam" id="PF03746">
    <property type="entry name" value="LamB_YcsF"/>
    <property type="match status" value="1"/>
</dbReference>
<dbReference type="CDD" id="cd10801">
    <property type="entry name" value="LamB_YcsF_like_1"/>
    <property type="match status" value="1"/>
</dbReference>
<organism evidence="1 2">
    <name type="scientific">Euzebyella saccharophila</name>
    <dbReference type="NCBI Taxonomy" id="679664"/>
    <lineage>
        <taxon>Bacteria</taxon>
        <taxon>Pseudomonadati</taxon>
        <taxon>Bacteroidota</taxon>
        <taxon>Flavobacteriia</taxon>
        <taxon>Flavobacteriales</taxon>
        <taxon>Flavobacteriaceae</taxon>
        <taxon>Euzebyella</taxon>
    </lineage>
</organism>
<accession>A0ABV8JP47</accession>
<dbReference type="InterPro" id="IPR011330">
    <property type="entry name" value="Glyco_hydro/deAcase_b/a-brl"/>
</dbReference>
<dbReference type="RefSeq" id="WP_192461389.1">
    <property type="nucleotide sequence ID" value="NZ_JACYFJ010000002.1"/>
</dbReference>
<dbReference type="PANTHER" id="PTHR30292:SF0">
    <property type="entry name" value="5-OXOPROLINASE SUBUNIT A"/>
    <property type="match status" value="1"/>
</dbReference>
<protein>
    <submittedName>
        <fullName evidence="1">5-oxoprolinase subunit PxpA</fullName>
        <ecNumber evidence="1">3.5.2.9</ecNumber>
    </submittedName>
</protein>
<comment type="caution">
    <text evidence="1">The sequence shown here is derived from an EMBL/GenBank/DDBJ whole genome shotgun (WGS) entry which is preliminary data.</text>
</comment>
<keyword evidence="1" id="KW-0378">Hydrolase</keyword>
<dbReference type="Proteomes" id="UP001595814">
    <property type="component" value="Unassembled WGS sequence"/>
</dbReference>
<evidence type="ECO:0000313" key="2">
    <source>
        <dbReference type="Proteomes" id="UP001595814"/>
    </source>
</evidence>
<keyword evidence="2" id="KW-1185">Reference proteome</keyword>
<evidence type="ECO:0000313" key="1">
    <source>
        <dbReference type="EMBL" id="MFC4096632.1"/>
    </source>
</evidence>
<dbReference type="PANTHER" id="PTHR30292">
    <property type="entry name" value="UNCHARACTERIZED PROTEIN YBGL-RELATED"/>
    <property type="match status" value="1"/>
</dbReference>
<reference evidence="2" key="1">
    <citation type="journal article" date="2019" name="Int. J. Syst. Evol. Microbiol.">
        <title>The Global Catalogue of Microorganisms (GCM) 10K type strain sequencing project: providing services to taxonomists for standard genome sequencing and annotation.</title>
        <authorList>
            <consortium name="The Broad Institute Genomics Platform"/>
            <consortium name="The Broad Institute Genome Sequencing Center for Infectious Disease"/>
            <person name="Wu L."/>
            <person name="Ma J."/>
        </authorList>
    </citation>
    <scope>NUCLEOTIDE SEQUENCE [LARGE SCALE GENOMIC DNA]</scope>
    <source>
        <strain evidence="2">CECT 7477</strain>
    </source>
</reference>
<gene>
    <name evidence="1" type="primary">pxpA</name>
    <name evidence="1" type="ORF">ACFOUT_12160</name>
</gene>
<dbReference type="NCBIfam" id="NF003816">
    <property type="entry name" value="PRK05406.1-5"/>
    <property type="match status" value="1"/>
</dbReference>
<dbReference type="Gene3D" id="3.20.20.370">
    <property type="entry name" value="Glycoside hydrolase/deacetylase"/>
    <property type="match status" value="1"/>
</dbReference>
<dbReference type="InterPro" id="IPR005501">
    <property type="entry name" value="LamB/YcsF/PxpA-like"/>
</dbReference>
<sequence>MNNIQVEINCDAGEGIADEKRIFPFINSCSIACGGHAGSLSTMTKSVELALKNNLKIGAHPSYPDKDNFGRVSMKLSPKNLQSSILHQLKNLETVLGTKGIKLHHIKAHGALYNDMAKDPTIAAVYLAGITEYRDSTFLYVPYNSVVANMALEQGFKIKYEAFADRNYNDDLSLVSRKHKNSLILEPEKVLDHVLQIAKNKTVVTVEGTKQKLKADTFCVHGDTKSALEIVSYIRQMIPNHNTPN</sequence>
<proteinExistence type="predicted"/>